<organism evidence="2 3">
    <name type="scientific">Pedobacter duraquae</name>
    <dbReference type="NCBI Taxonomy" id="425511"/>
    <lineage>
        <taxon>Bacteria</taxon>
        <taxon>Pseudomonadati</taxon>
        <taxon>Bacteroidota</taxon>
        <taxon>Sphingobacteriia</taxon>
        <taxon>Sphingobacteriales</taxon>
        <taxon>Sphingobacteriaceae</taxon>
        <taxon>Pedobacter</taxon>
    </lineage>
</organism>
<evidence type="ECO:0000313" key="3">
    <source>
        <dbReference type="Proteomes" id="UP000295499"/>
    </source>
</evidence>
<feature type="transmembrane region" description="Helical" evidence="1">
    <location>
        <begin position="77"/>
        <end position="94"/>
    </location>
</feature>
<dbReference type="EMBL" id="SNWM01000001">
    <property type="protein sequence ID" value="TDO24688.1"/>
    <property type="molecule type" value="Genomic_DNA"/>
</dbReference>
<evidence type="ECO:0000256" key="1">
    <source>
        <dbReference type="SAM" id="Phobius"/>
    </source>
</evidence>
<dbReference type="Proteomes" id="UP000295499">
    <property type="component" value="Unassembled WGS sequence"/>
</dbReference>
<dbReference type="Pfam" id="PF03203">
    <property type="entry name" value="MerC"/>
    <property type="match status" value="1"/>
</dbReference>
<comment type="caution">
    <text evidence="2">The sequence shown here is derived from an EMBL/GenBank/DDBJ whole genome shotgun (WGS) entry which is preliminary data.</text>
</comment>
<dbReference type="GO" id="GO:0016020">
    <property type="term" value="C:membrane"/>
    <property type="evidence" value="ECO:0007669"/>
    <property type="project" value="InterPro"/>
</dbReference>
<keyword evidence="1" id="KW-0472">Membrane</keyword>
<dbReference type="RefSeq" id="WP_133552885.1">
    <property type="nucleotide sequence ID" value="NZ_SNWM01000001.1"/>
</dbReference>
<dbReference type="OrthoDB" id="5966279at2"/>
<proteinExistence type="predicted"/>
<reference evidence="2 3" key="1">
    <citation type="submission" date="2019-03" db="EMBL/GenBank/DDBJ databases">
        <title>Genomic Encyclopedia of Archaeal and Bacterial Type Strains, Phase II (KMG-II): from individual species to whole genera.</title>
        <authorList>
            <person name="Goeker M."/>
        </authorList>
    </citation>
    <scope>NUCLEOTIDE SEQUENCE [LARGE SCALE GENOMIC DNA]</scope>
    <source>
        <strain evidence="2 3">DSM 19034</strain>
    </source>
</reference>
<accession>A0A4V3C456</accession>
<dbReference type="InterPro" id="IPR004891">
    <property type="entry name" value="Mercury-R_MerC"/>
</dbReference>
<feature type="transmembrane region" description="Helical" evidence="1">
    <location>
        <begin position="12"/>
        <end position="32"/>
    </location>
</feature>
<feature type="transmembrane region" description="Helical" evidence="1">
    <location>
        <begin position="100"/>
        <end position="117"/>
    </location>
</feature>
<name>A0A4V3C456_9SPHI</name>
<keyword evidence="1" id="KW-1133">Transmembrane helix</keyword>
<gene>
    <name evidence="2" type="ORF">CLV32_0981</name>
</gene>
<dbReference type="AlphaFoldDB" id="A0A4V3C456"/>
<dbReference type="GO" id="GO:0015097">
    <property type="term" value="F:mercury ion transmembrane transporter activity"/>
    <property type="evidence" value="ECO:0007669"/>
    <property type="project" value="InterPro"/>
</dbReference>
<protein>
    <submittedName>
        <fullName evidence="2">MerC mercury resistance protein</fullName>
    </submittedName>
</protein>
<feature type="transmembrane region" description="Helical" evidence="1">
    <location>
        <begin position="44"/>
        <end position="65"/>
    </location>
</feature>
<sequence length="125" mass="13356">MKSLTQSGSLDKLGITASIACAIHCAALPVIITTLPLFGLEFLANIWFEIGMISLSLIIGTYALLSSYPKHKKALPIVVLVSGFLCIGTGHILIESLESILIPAGGIVIAAAHLINWRHTKICRH</sequence>
<evidence type="ECO:0000313" key="2">
    <source>
        <dbReference type="EMBL" id="TDO24688.1"/>
    </source>
</evidence>
<keyword evidence="1" id="KW-0812">Transmembrane</keyword>
<keyword evidence="3" id="KW-1185">Reference proteome</keyword>